<reference evidence="5 6" key="1">
    <citation type="submission" date="2015-05" db="EMBL/GenBank/DDBJ databases">
        <title>Comparison of genome.</title>
        <authorList>
            <person name="Zheng Z."/>
            <person name="Sun M."/>
        </authorList>
    </citation>
    <scope>NUCLEOTIDE SEQUENCE [LARGE SCALE GENOMIC DNA]</scope>
    <source>
        <strain evidence="5 6">G25-74</strain>
    </source>
</reference>
<protein>
    <submittedName>
        <fullName evidence="5">L-2-haloalkanoic acid dehalogenase</fullName>
    </submittedName>
</protein>
<comment type="caution">
    <text evidence="5">The sequence shown here is derived from an EMBL/GenBank/DDBJ whole genome shotgun (WGS) entry which is preliminary data.</text>
</comment>
<dbReference type="SUPFAM" id="SSF56784">
    <property type="entry name" value="HAD-like"/>
    <property type="match status" value="1"/>
</dbReference>
<dbReference type="PATRIC" id="fig|217031.6.peg.3000"/>
<organism evidence="5 6">
    <name type="scientific">Lederbergia galactosidilytica</name>
    <dbReference type="NCBI Taxonomy" id="217031"/>
    <lineage>
        <taxon>Bacteria</taxon>
        <taxon>Bacillati</taxon>
        <taxon>Bacillota</taxon>
        <taxon>Bacilli</taxon>
        <taxon>Bacillales</taxon>
        <taxon>Bacillaceae</taxon>
        <taxon>Lederbergia</taxon>
    </lineage>
</organism>
<dbReference type="STRING" id="217031.ABB05_13940"/>
<evidence type="ECO:0000313" key="6">
    <source>
        <dbReference type="Proteomes" id="UP000077881"/>
    </source>
</evidence>
<dbReference type="InterPro" id="IPR051400">
    <property type="entry name" value="HAD-like_hydrolase"/>
</dbReference>
<dbReference type="InterPro" id="IPR006439">
    <property type="entry name" value="HAD-SF_hydro_IA"/>
</dbReference>
<dbReference type="Gene3D" id="1.10.150.520">
    <property type="match status" value="1"/>
</dbReference>
<dbReference type="NCBIfam" id="TIGR01549">
    <property type="entry name" value="HAD-SF-IA-v1"/>
    <property type="match status" value="1"/>
</dbReference>
<keyword evidence="2" id="KW-0479">Metal-binding</keyword>
<evidence type="ECO:0000313" key="5">
    <source>
        <dbReference type="EMBL" id="OAK69072.1"/>
    </source>
</evidence>
<dbReference type="AlphaFoldDB" id="A0A177ZM83"/>
<dbReference type="GO" id="GO:0046872">
    <property type="term" value="F:metal ion binding"/>
    <property type="evidence" value="ECO:0007669"/>
    <property type="project" value="UniProtKB-KW"/>
</dbReference>
<dbReference type="EMBL" id="LDJR01000054">
    <property type="protein sequence ID" value="OAK69072.1"/>
    <property type="molecule type" value="Genomic_DNA"/>
</dbReference>
<evidence type="ECO:0000256" key="1">
    <source>
        <dbReference type="ARBA" id="ARBA00001946"/>
    </source>
</evidence>
<dbReference type="RefSeq" id="WP_064468364.1">
    <property type="nucleotide sequence ID" value="NZ_JAGGKH010000005.1"/>
</dbReference>
<comment type="cofactor">
    <cofactor evidence="1">
        <name>Mg(2+)</name>
        <dbReference type="ChEBI" id="CHEBI:18420"/>
    </cofactor>
</comment>
<proteinExistence type="predicted"/>
<accession>A0A177ZM83</accession>
<name>A0A177ZM83_9BACI</name>
<dbReference type="OrthoDB" id="9809962at2"/>
<dbReference type="NCBIfam" id="TIGR01509">
    <property type="entry name" value="HAD-SF-IA-v3"/>
    <property type="match status" value="1"/>
</dbReference>
<dbReference type="GO" id="GO:0016791">
    <property type="term" value="F:phosphatase activity"/>
    <property type="evidence" value="ECO:0007669"/>
    <property type="project" value="TreeGrafter"/>
</dbReference>
<dbReference type="Pfam" id="PF13419">
    <property type="entry name" value="HAD_2"/>
    <property type="match status" value="1"/>
</dbReference>
<dbReference type="PANTHER" id="PTHR46470:SF2">
    <property type="entry name" value="GLYCERALDEHYDE 3-PHOSPHATE PHOSPHATASE"/>
    <property type="match status" value="1"/>
</dbReference>
<gene>
    <name evidence="5" type="ORF">ABB05_13940</name>
</gene>
<keyword evidence="3" id="KW-0378">Hydrolase</keyword>
<dbReference type="SFLD" id="SFLDG01129">
    <property type="entry name" value="C1.5:_HAD__Beta-PGM__Phosphata"/>
    <property type="match status" value="1"/>
</dbReference>
<dbReference type="InterPro" id="IPR036412">
    <property type="entry name" value="HAD-like_sf"/>
</dbReference>
<dbReference type="InterPro" id="IPR023214">
    <property type="entry name" value="HAD_sf"/>
</dbReference>
<dbReference type="Proteomes" id="UP000077881">
    <property type="component" value="Unassembled WGS sequence"/>
</dbReference>
<sequence length="218" mass="25115">MLKAVIFDLDGTLLNRQASVESFVQGQYERLFESVSHIPKEQYIARFIELDNHGYVWKDKVYQQLVKELSIQALTWQELLSDYIDHFHTHCVAFPNLIPMLEQLQNQYSLGMVTNGKGRFQMQNIQALHIESYFSSILISEYEGLSKPDPAIFQKVAFQLGLSPSECIYVGDHPINDIKGAQAVGMKAMWKKDTFFDEPEAEYVVEHLKEIPLLLGRN</sequence>
<dbReference type="InterPro" id="IPR041492">
    <property type="entry name" value="HAD_2"/>
</dbReference>
<dbReference type="PROSITE" id="PS01228">
    <property type="entry name" value="COF_1"/>
    <property type="match status" value="1"/>
</dbReference>
<dbReference type="SFLD" id="SFLDS00003">
    <property type="entry name" value="Haloacid_Dehalogenase"/>
    <property type="match status" value="1"/>
</dbReference>
<keyword evidence="6" id="KW-1185">Reference proteome</keyword>
<evidence type="ECO:0000256" key="4">
    <source>
        <dbReference type="ARBA" id="ARBA00022842"/>
    </source>
</evidence>
<keyword evidence="4" id="KW-0460">Magnesium</keyword>
<evidence type="ECO:0000256" key="2">
    <source>
        <dbReference type="ARBA" id="ARBA00022723"/>
    </source>
</evidence>
<dbReference type="PANTHER" id="PTHR46470">
    <property type="entry name" value="N-ACYLNEURAMINATE-9-PHOSPHATASE"/>
    <property type="match status" value="1"/>
</dbReference>
<dbReference type="GO" id="GO:0044281">
    <property type="term" value="P:small molecule metabolic process"/>
    <property type="evidence" value="ECO:0007669"/>
    <property type="project" value="UniProtKB-ARBA"/>
</dbReference>
<evidence type="ECO:0000256" key="3">
    <source>
        <dbReference type="ARBA" id="ARBA00022801"/>
    </source>
</evidence>
<dbReference type="PRINTS" id="PR00413">
    <property type="entry name" value="HADHALOGNASE"/>
</dbReference>
<dbReference type="Gene3D" id="3.40.50.1000">
    <property type="entry name" value="HAD superfamily/HAD-like"/>
    <property type="match status" value="1"/>
</dbReference>